<dbReference type="EMBL" id="AMFJ01021656">
    <property type="protein sequence ID" value="EKD65979.1"/>
    <property type="molecule type" value="Genomic_DNA"/>
</dbReference>
<proteinExistence type="predicted"/>
<evidence type="ECO:0000256" key="1">
    <source>
        <dbReference type="SAM" id="Phobius"/>
    </source>
</evidence>
<reference evidence="2" key="1">
    <citation type="journal article" date="2012" name="Science">
        <title>Fermentation, hydrogen, and sulfur metabolism in multiple uncultivated bacterial phyla.</title>
        <authorList>
            <person name="Wrighton K.C."/>
            <person name="Thomas B.C."/>
            <person name="Sharon I."/>
            <person name="Miller C.S."/>
            <person name="Castelle C.J."/>
            <person name="VerBerkmoes N.C."/>
            <person name="Wilkins M.J."/>
            <person name="Hettich R.L."/>
            <person name="Lipton M.S."/>
            <person name="Williams K.H."/>
            <person name="Long P.E."/>
            <person name="Banfield J.F."/>
        </authorList>
    </citation>
    <scope>NUCLEOTIDE SEQUENCE [LARGE SCALE GENOMIC DNA]</scope>
</reference>
<sequence length="150" mass="17839">MKNKWGFTLVEILTASLVIWLTIFWVLRLVNNNITQVNILEWEKDKNLIFLNTKECTKSLPFTYLNTLVWTWISINFGADNTWCFTGSYNSNLTFSGINIKSYENNGDQSEIEYWSYILVSSWETVNNLNIENTITDWRYEKKFNFKVFN</sequence>
<keyword evidence="1" id="KW-0812">Transmembrane</keyword>
<name>K2BUP7_9BACT</name>
<keyword evidence="1" id="KW-1133">Transmembrane helix</keyword>
<gene>
    <name evidence="2" type="ORF">ACD_49C00070G0003</name>
</gene>
<organism evidence="2">
    <name type="scientific">uncultured bacterium</name>
    <name type="common">gcode 4</name>
    <dbReference type="NCBI Taxonomy" id="1234023"/>
    <lineage>
        <taxon>Bacteria</taxon>
        <taxon>environmental samples</taxon>
    </lineage>
</organism>
<evidence type="ECO:0000313" key="2">
    <source>
        <dbReference type="EMBL" id="EKD65979.1"/>
    </source>
</evidence>
<feature type="transmembrane region" description="Helical" evidence="1">
    <location>
        <begin position="7"/>
        <end position="27"/>
    </location>
</feature>
<comment type="caution">
    <text evidence="2">The sequence shown here is derived from an EMBL/GenBank/DDBJ whole genome shotgun (WGS) entry which is preliminary data.</text>
</comment>
<protein>
    <recommendedName>
        <fullName evidence="3">Prepilin-type N-terminal cleavage/methylation domain-containing protein</fullName>
    </recommendedName>
</protein>
<keyword evidence="1" id="KW-0472">Membrane</keyword>
<dbReference type="AlphaFoldDB" id="K2BUP7"/>
<evidence type="ECO:0008006" key="3">
    <source>
        <dbReference type="Google" id="ProtNLM"/>
    </source>
</evidence>
<accession>K2BUP7</accession>